<evidence type="ECO:0000256" key="2">
    <source>
        <dbReference type="ARBA" id="ARBA00022741"/>
    </source>
</evidence>
<sequence length="194" mass="21041">MSGKTTLVGTLSEIPPLTTEEILTVAGAGIDNLEGIASKATTTVAMDFGRITFTEPRPMILFLFGTPGQERFWSAWNDLAYGAVGAVILADTRRLEDSFAAVSWFEQRGMRFVVAVNEFDGAAHRYTTDEVRQALELDTGVPVLTCDVRLHSSALAVLINVVGHSLARRAHRPLELSHDTAPRQLPRHGAAGRA</sequence>
<dbReference type="InterPro" id="IPR027417">
    <property type="entry name" value="P-loop_NTPase"/>
</dbReference>
<reference evidence="5 6" key="1">
    <citation type="submission" date="2016-08" db="EMBL/GenBank/DDBJ databases">
        <title>Complete genome sequence of Streptomyces agglomeratus strain 6-3-2, a novel anti-MRSA actinomycete isolated from Wuli of Tebit, China.</title>
        <authorList>
            <person name="Chen X."/>
        </authorList>
    </citation>
    <scope>NUCLEOTIDE SEQUENCE [LARGE SCALE GENOMIC DNA]</scope>
    <source>
        <strain evidence="5 6">6-3-2</strain>
    </source>
</reference>
<dbReference type="InterPro" id="IPR052705">
    <property type="entry name" value="Gliding_Motility_GTPase"/>
</dbReference>
<keyword evidence="3" id="KW-0378">Hydrolase</keyword>
<dbReference type="Gene3D" id="3.40.50.300">
    <property type="entry name" value="P-loop containing nucleotide triphosphate hydrolases"/>
    <property type="match status" value="1"/>
</dbReference>
<evidence type="ECO:0000313" key="6">
    <source>
        <dbReference type="Proteomes" id="UP000095759"/>
    </source>
</evidence>
<proteinExistence type="inferred from homology"/>
<dbReference type="EMBL" id="MEHJ01000001">
    <property type="protein sequence ID" value="OEJ29006.1"/>
    <property type="molecule type" value="Genomic_DNA"/>
</dbReference>
<dbReference type="Pfam" id="PF03029">
    <property type="entry name" value="ATP_bind_1"/>
    <property type="match status" value="1"/>
</dbReference>
<dbReference type="AlphaFoldDB" id="A0A1E5PHM1"/>
<comment type="similarity">
    <text evidence="1">Belongs to the GPN-loop GTPase family.</text>
</comment>
<dbReference type="InterPro" id="IPR004130">
    <property type="entry name" value="Gpn"/>
</dbReference>
<dbReference type="GO" id="GO:0005525">
    <property type="term" value="F:GTP binding"/>
    <property type="evidence" value="ECO:0007669"/>
    <property type="project" value="UniProtKB-KW"/>
</dbReference>
<evidence type="ECO:0000256" key="4">
    <source>
        <dbReference type="ARBA" id="ARBA00023134"/>
    </source>
</evidence>
<dbReference type="Proteomes" id="UP000095759">
    <property type="component" value="Unassembled WGS sequence"/>
</dbReference>
<name>A0A1E5PHM1_9ACTN</name>
<dbReference type="GO" id="GO:0005524">
    <property type="term" value="F:ATP binding"/>
    <property type="evidence" value="ECO:0007669"/>
    <property type="project" value="UniProtKB-KW"/>
</dbReference>
<evidence type="ECO:0000313" key="5">
    <source>
        <dbReference type="EMBL" id="OEJ29006.1"/>
    </source>
</evidence>
<keyword evidence="4" id="KW-0342">GTP-binding</keyword>
<comment type="caution">
    <text evidence="5">The sequence shown here is derived from an EMBL/GenBank/DDBJ whole genome shotgun (WGS) entry which is preliminary data.</text>
</comment>
<organism evidence="5 6">
    <name type="scientific">Streptomyces agglomeratus</name>
    <dbReference type="NCBI Taxonomy" id="285458"/>
    <lineage>
        <taxon>Bacteria</taxon>
        <taxon>Bacillati</taxon>
        <taxon>Actinomycetota</taxon>
        <taxon>Actinomycetes</taxon>
        <taxon>Kitasatosporales</taxon>
        <taxon>Streptomycetaceae</taxon>
        <taxon>Streptomyces</taxon>
    </lineage>
</organism>
<gene>
    <name evidence="5" type="ORF">AS594_35905</name>
</gene>
<dbReference type="GO" id="GO:0016787">
    <property type="term" value="F:hydrolase activity"/>
    <property type="evidence" value="ECO:0007669"/>
    <property type="project" value="UniProtKB-KW"/>
</dbReference>
<keyword evidence="2" id="KW-0547">Nucleotide-binding</keyword>
<protein>
    <submittedName>
        <fullName evidence="5">ATP-binding protein</fullName>
    </submittedName>
</protein>
<keyword evidence="6" id="KW-1185">Reference proteome</keyword>
<evidence type="ECO:0000256" key="3">
    <source>
        <dbReference type="ARBA" id="ARBA00022801"/>
    </source>
</evidence>
<dbReference type="PANTHER" id="PTHR42708">
    <property type="entry name" value="ATP/GTP-BINDING PROTEIN-RELATED"/>
    <property type="match status" value="1"/>
</dbReference>
<dbReference type="PANTHER" id="PTHR42708:SF1">
    <property type="entry name" value="GLIDING MOTILITY PROTEIN MGLA"/>
    <property type="match status" value="1"/>
</dbReference>
<accession>A0A1E5PHM1</accession>
<dbReference type="SUPFAM" id="SSF52540">
    <property type="entry name" value="P-loop containing nucleoside triphosphate hydrolases"/>
    <property type="match status" value="1"/>
</dbReference>
<evidence type="ECO:0000256" key="1">
    <source>
        <dbReference type="ARBA" id="ARBA00005290"/>
    </source>
</evidence>
<keyword evidence="5" id="KW-0067">ATP-binding</keyword>
<dbReference type="STRING" id="285458.BGM19_00265"/>